<dbReference type="InterPro" id="IPR003595">
    <property type="entry name" value="Tyr_Pase_cat"/>
</dbReference>
<dbReference type="PROSITE" id="PS50055">
    <property type="entry name" value="TYR_PHOSPHATASE_PTP"/>
    <property type="match status" value="1"/>
</dbReference>
<dbReference type="Pfam" id="PF00102">
    <property type="entry name" value="Y_phosphatase"/>
    <property type="match status" value="1"/>
</dbReference>
<dbReference type="Gene3D" id="3.90.190.10">
    <property type="entry name" value="Protein tyrosine phosphatase superfamily"/>
    <property type="match status" value="1"/>
</dbReference>
<dbReference type="PRINTS" id="PR00700">
    <property type="entry name" value="PRTYPHPHTASE"/>
</dbReference>
<organism evidence="3 4">
    <name type="scientific">Adineta steineri</name>
    <dbReference type="NCBI Taxonomy" id="433720"/>
    <lineage>
        <taxon>Eukaryota</taxon>
        <taxon>Metazoa</taxon>
        <taxon>Spiralia</taxon>
        <taxon>Gnathifera</taxon>
        <taxon>Rotifera</taxon>
        <taxon>Eurotatoria</taxon>
        <taxon>Bdelloidea</taxon>
        <taxon>Adinetida</taxon>
        <taxon>Adinetidae</taxon>
        <taxon>Adineta</taxon>
    </lineage>
</organism>
<comment type="caution">
    <text evidence="3">The sequence shown here is derived from an EMBL/GenBank/DDBJ whole genome shotgun (WGS) entry which is preliminary data.</text>
</comment>
<dbReference type="AlphaFoldDB" id="A0A820Q7Y7"/>
<dbReference type="PANTHER" id="PTHR45706:SF4">
    <property type="entry name" value="TYROSINE-PROTEIN PHOSPHATASE"/>
    <property type="match status" value="1"/>
</dbReference>
<evidence type="ECO:0000259" key="1">
    <source>
        <dbReference type="PROSITE" id="PS50055"/>
    </source>
</evidence>
<name>A0A820Q7Y7_9BILA</name>
<feature type="domain" description="Tyrosine-protein phosphatase" evidence="1">
    <location>
        <begin position="1"/>
        <end position="81"/>
    </location>
</feature>
<dbReference type="PANTHER" id="PTHR45706">
    <property type="entry name" value="TYROSINE-PROTEIN PHOSPHATASE"/>
    <property type="match status" value="1"/>
</dbReference>
<feature type="domain" description="Tyrosine specific protein phosphatases" evidence="2">
    <location>
        <begin position="37"/>
        <end position="81"/>
    </location>
</feature>
<feature type="non-terminal residue" evidence="3">
    <location>
        <position position="1"/>
    </location>
</feature>
<dbReference type="PROSITE" id="PS50056">
    <property type="entry name" value="TYR_PHOSPHATASE_2"/>
    <property type="match status" value="1"/>
</dbReference>
<dbReference type="InterPro" id="IPR000242">
    <property type="entry name" value="PTP_cat"/>
</dbReference>
<gene>
    <name evidence="3" type="ORF">KXQ929_LOCUS51986</name>
</gene>
<protein>
    <recommendedName>
        <fullName evidence="5">Protein tyrosine phosphatase</fullName>
    </recommendedName>
</protein>
<dbReference type="InterPro" id="IPR016130">
    <property type="entry name" value="Tyr_Pase_AS"/>
</dbReference>
<proteinExistence type="predicted"/>
<dbReference type="EMBL" id="CAJOBB010026667">
    <property type="protein sequence ID" value="CAF4417612.1"/>
    <property type="molecule type" value="Genomic_DNA"/>
</dbReference>
<dbReference type="SMART" id="SM00404">
    <property type="entry name" value="PTPc_motif"/>
    <property type="match status" value="1"/>
</dbReference>
<dbReference type="InterPro" id="IPR000387">
    <property type="entry name" value="Tyr_Pase_dom"/>
</dbReference>
<sequence>LIYREFLFSHKETNEERIIYQIQTETWPDHGVPNDFSSFVDFVLEIRELRKSNNHLPILVHCSAGIGRTGVLILMETALCL</sequence>
<dbReference type="SUPFAM" id="SSF52799">
    <property type="entry name" value="(Phosphotyrosine protein) phosphatases II"/>
    <property type="match status" value="1"/>
</dbReference>
<dbReference type="PROSITE" id="PS00383">
    <property type="entry name" value="TYR_PHOSPHATASE_1"/>
    <property type="match status" value="1"/>
</dbReference>
<feature type="non-terminal residue" evidence="3">
    <location>
        <position position="81"/>
    </location>
</feature>
<reference evidence="3" key="1">
    <citation type="submission" date="2021-02" db="EMBL/GenBank/DDBJ databases">
        <authorList>
            <person name="Nowell W R."/>
        </authorList>
    </citation>
    <scope>NUCLEOTIDE SEQUENCE</scope>
</reference>
<evidence type="ECO:0000259" key="2">
    <source>
        <dbReference type="PROSITE" id="PS50056"/>
    </source>
</evidence>
<evidence type="ECO:0000313" key="4">
    <source>
        <dbReference type="Proteomes" id="UP000663868"/>
    </source>
</evidence>
<dbReference type="Proteomes" id="UP000663868">
    <property type="component" value="Unassembled WGS sequence"/>
</dbReference>
<dbReference type="InterPro" id="IPR029021">
    <property type="entry name" value="Prot-tyrosine_phosphatase-like"/>
</dbReference>
<accession>A0A820Q7Y7</accession>
<evidence type="ECO:0000313" key="3">
    <source>
        <dbReference type="EMBL" id="CAF4417612.1"/>
    </source>
</evidence>
<evidence type="ECO:0008006" key="5">
    <source>
        <dbReference type="Google" id="ProtNLM"/>
    </source>
</evidence>
<dbReference type="GO" id="GO:0004725">
    <property type="term" value="F:protein tyrosine phosphatase activity"/>
    <property type="evidence" value="ECO:0007669"/>
    <property type="project" value="InterPro"/>
</dbReference>